<evidence type="ECO:0000256" key="3">
    <source>
        <dbReference type="ARBA" id="ARBA00006743"/>
    </source>
</evidence>
<comment type="cofactor">
    <cofactor evidence="1 8">
        <name>FAD</name>
        <dbReference type="ChEBI" id="CHEBI:57692"/>
    </cofactor>
</comment>
<accession>A0ABT7DMH6</accession>
<keyword evidence="6 8" id="KW-0560">Oxidoreductase</keyword>
<comment type="catalytic activity">
    <reaction evidence="7">
        <text>(6S)-5-methyl-5,6,7,8-tetrahydrofolate + NAD(+) = (6R)-5,10-methylene-5,6,7,8-tetrahydrofolate + NADH + H(+)</text>
        <dbReference type="Rhea" id="RHEA:19821"/>
        <dbReference type="ChEBI" id="CHEBI:15378"/>
        <dbReference type="ChEBI" id="CHEBI:15636"/>
        <dbReference type="ChEBI" id="CHEBI:18608"/>
        <dbReference type="ChEBI" id="CHEBI:57540"/>
        <dbReference type="ChEBI" id="CHEBI:57945"/>
        <dbReference type="EC" id="1.5.1.54"/>
    </reaction>
    <physiologicalReaction direction="right-to-left" evidence="7">
        <dbReference type="Rhea" id="RHEA:19823"/>
    </physiologicalReaction>
</comment>
<dbReference type="SUPFAM" id="SSF51730">
    <property type="entry name" value="FAD-linked oxidoreductase"/>
    <property type="match status" value="1"/>
</dbReference>
<reference evidence="9 10" key="1">
    <citation type="submission" date="2023-05" db="EMBL/GenBank/DDBJ databases">
        <title>Gordonibacter KGMB12511T sp. nov., isolated from faeces of healthy Korean.</title>
        <authorList>
            <person name="Kim H.S."/>
            <person name="Kim J.-S."/>
            <person name="Suh M.K."/>
            <person name="Eom M.K."/>
            <person name="Do H.E."/>
            <person name="Lee J.-S."/>
        </authorList>
    </citation>
    <scope>NUCLEOTIDE SEQUENCE [LARGE SCALE GENOMIC DNA]</scope>
    <source>
        <strain evidence="9 10">KGMB12511</strain>
    </source>
</reference>
<evidence type="ECO:0000313" key="9">
    <source>
        <dbReference type="EMBL" id="MDJ1650739.1"/>
    </source>
</evidence>
<dbReference type="Gene3D" id="3.20.20.220">
    <property type="match status" value="1"/>
</dbReference>
<dbReference type="Pfam" id="PF02219">
    <property type="entry name" value="MTHFR"/>
    <property type="match status" value="1"/>
</dbReference>
<dbReference type="InterPro" id="IPR003171">
    <property type="entry name" value="Mehydrof_redctse-like"/>
</dbReference>
<proteinExistence type="inferred from homology"/>
<name>A0ABT7DMH6_9ACTN</name>
<dbReference type="PANTHER" id="PTHR45754">
    <property type="entry name" value="METHYLENETETRAHYDROFOLATE REDUCTASE"/>
    <property type="match status" value="1"/>
</dbReference>
<keyword evidence="4 8" id="KW-0285">Flavoprotein</keyword>
<evidence type="ECO:0000256" key="2">
    <source>
        <dbReference type="ARBA" id="ARBA00004777"/>
    </source>
</evidence>
<evidence type="ECO:0000256" key="8">
    <source>
        <dbReference type="RuleBase" id="RU003862"/>
    </source>
</evidence>
<dbReference type="RefSeq" id="WP_283832083.1">
    <property type="nucleotide sequence ID" value="NZ_JASJEU010000014.1"/>
</dbReference>
<evidence type="ECO:0000256" key="4">
    <source>
        <dbReference type="ARBA" id="ARBA00022630"/>
    </source>
</evidence>
<comment type="similarity">
    <text evidence="3 8">Belongs to the methylenetetrahydrofolate reductase family.</text>
</comment>
<sequence>MRTVCDIYDQARATGRQPLSFEIFPPKGDLTLETAHEVAAELAMLLPDFVSVTYSAGGSGNKRATADVAAMIHDDFDVPTVAHLTCAGATEDSLAAALDDLKHKGVTNVLALRGDRVPGTEPDAGPFRFAKDLIMRLADEGFCVGAAAYPEGHIECTNFKASVAHLKQKQDAGARFFVTQLFFENEYYYRFREAADKAGITVPIACGIMPFLGKAQIERMVFMCGASLPSPIIKLLAKYEDDPAALRAAGIEYACAQLVELQAHGVDGLHVYTMNQPDIARACASALRASWKQGAAAAGSDEAVS</sequence>
<dbReference type="EMBL" id="JASJEU010000014">
    <property type="protein sequence ID" value="MDJ1650739.1"/>
    <property type="molecule type" value="Genomic_DNA"/>
</dbReference>
<protein>
    <recommendedName>
        <fullName evidence="8">Methylenetetrahydrofolate reductase</fullName>
    </recommendedName>
</protein>
<gene>
    <name evidence="9" type="ORF">QNJ86_07985</name>
</gene>
<dbReference type="GO" id="GO:0004489">
    <property type="term" value="F:methylenetetrahydrofolate reductase [NAD(P)H] activity"/>
    <property type="evidence" value="ECO:0007669"/>
    <property type="project" value="UniProtKB-EC"/>
</dbReference>
<dbReference type="InterPro" id="IPR029041">
    <property type="entry name" value="FAD-linked_oxidoreductase-like"/>
</dbReference>
<comment type="caution">
    <text evidence="9">The sequence shown here is derived from an EMBL/GenBank/DDBJ whole genome shotgun (WGS) entry which is preliminary data.</text>
</comment>
<dbReference type="PANTHER" id="PTHR45754:SF3">
    <property type="entry name" value="METHYLENETETRAHYDROFOLATE REDUCTASE (NADPH)"/>
    <property type="match status" value="1"/>
</dbReference>
<evidence type="ECO:0000256" key="6">
    <source>
        <dbReference type="ARBA" id="ARBA00023002"/>
    </source>
</evidence>
<evidence type="ECO:0000256" key="5">
    <source>
        <dbReference type="ARBA" id="ARBA00022827"/>
    </source>
</evidence>
<dbReference type="CDD" id="cd00537">
    <property type="entry name" value="MTHFR"/>
    <property type="match status" value="1"/>
</dbReference>
<dbReference type="Proteomes" id="UP001232750">
    <property type="component" value="Unassembled WGS sequence"/>
</dbReference>
<keyword evidence="10" id="KW-1185">Reference proteome</keyword>
<comment type="pathway">
    <text evidence="2 8">One-carbon metabolism; tetrahydrofolate interconversion.</text>
</comment>
<keyword evidence="5 8" id="KW-0274">FAD</keyword>
<evidence type="ECO:0000313" key="10">
    <source>
        <dbReference type="Proteomes" id="UP001232750"/>
    </source>
</evidence>
<organism evidence="9 10">
    <name type="scientific">Gordonibacter faecis</name>
    <dbReference type="NCBI Taxonomy" id="3047475"/>
    <lineage>
        <taxon>Bacteria</taxon>
        <taxon>Bacillati</taxon>
        <taxon>Actinomycetota</taxon>
        <taxon>Coriobacteriia</taxon>
        <taxon>Eggerthellales</taxon>
        <taxon>Eggerthellaceae</taxon>
        <taxon>Gordonibacter</taxon>
    </lineage>
</organism>
<evidence type="ECO:0000256" key="1">
    <source>
        <dbReference type="ARBA" id="ARBA00001974"/>
    </source>
</evidence>
<evidence type="ECO:0000256" key="7">
    <source>
        <dbReference type="ARBA" id="ARBA00048628"/>
    </source>
</evidence>